<gene>
    <name evidence="8" type="ORF">FYK55_12710</name>
</gene>
<organism evidence="8 9">
    <name type="scientific">Roseiconus nitratireducens</name>
    <dbReference type="NCBI Taxonomy" id="2605748"/>
    <lineage>
        <taxon>Bacteria</taxon>
        <taxon>Pseudomonadati</taxon>
        <taxon>Planctomycetota</taxon>
        <taxon>Planctomycetia</taxon>
        <taxon>Pirellulales</taxon>
        <taxon>Pirellulaceae</taxon>
        <taxon>Roseiconus</taxon>
    </lineage>
</organism>
<dbReference type="SUPFAM" id="SSF56112">
    <property type="entry name" value="Protein kinase-like (PK-like)"/>
    <property type="match status" value="1"/>
</dbReference>
<feature type="region of interest" description="Disordered" evidence="6">
    <location>
        <begin position="1"/>
        <end position="33"/>
    </location>
</feature>
<dbReference type="InterPro" id="IPR000719">
    <property type="entry name" value="Prot_kinase_dom"/>
</dbReference>
<dbReference type="InterPro" id="IPR016187">
    <property type="entry name" value="CTDL_fold"/>
</dbReference>
<name>A0A5M6D6I2_9BACT</name>
<evidence type="ECO:0000256" key="3">
    <source>
        <dbReference type="ARBA" id="ARBA00022777"/>
    </source>
</evidence>
<keyword evidence="4 5" id="KW-0067">ATP-binding</keyword>
<accession>A0A5M6D6I2</accession>
<protein>
    <submittedName>
        <fullName evidence="8">SUMF1/EgtB/PvdO family nonheme iron enzyme</fullName>
    </submittedName>
</protein>
<dbReference type="InterPro" id="IPR011009">
    <property type="entry name" value="Kinase-like_dom_sf"/>
</dbReference>
<dbReference type="SUPFAM" id="SSF52540">
    <property type="entry name" value="P-loop containing nucleoside triphosphate hydrolases"/>
    <property type="match status" value="1"/>
</dbReference>
<dbReference type="RefSeq" id="WP_150076803.1">
    <property type="nucleotide sequence ID" value="NZ_VWOX01000006.1"/>
</dbReference>
<dbReference type="Pfam" id="PF20703">
    <property type="entry name" value="nSTAND1"/>
    <property type="match status" value="1"/>
</dbReference>
<dbReference type="Proteomes" id="UP000324479">
    <property type="component" value="Unassembled WGS sequence"/>
</dbReference>
<dbReference type="PROSITE" id="PS00108">
    <property type="entry name" value="PROTEIN_KINASE_ST"/>
    <property type="match status" value="1"/>
</dbReference>
<dbReference type="EMBL" id="VWOX01000006">
    <property type="protein sequence ID" value="KAA5543138.1"/>
    <property type="molecule type" value="Genomic_DNA"/>
</dbReference>
<dbReference type="InterPro" id="IPR042095">
    <property type="entry name" value="SUMF_sf"/>
</dbReference>
<dbReference type="Gene3D" id="3.30.200.20">
    <property type="entry name" value="Phosphorylase Kinase, domain 1"/>
    <property type="match status" value="1"/>
</dbReference>
<evidence type="ECO:0000256" key="1">
    <source>
        <dbReference type="ARBA" id="ARBA00022679"/>
    </source>
</evidence>
<reference evidence="8 9" key="1">
    <citation type="submission" date="2019-08" db="EMBL/GenBank/DDBJ databases">
        <authorList>
            <person name="Dhanesh K."/>
            <person name="Kumar G."/>
            <person name="Sasikala C."/>
            <person name="Venkata Ramana C."/>
        </authorList>
    </citation>
    <scope>NUCLEOTIDE SEQUENCE [LARGE SCALE GENOMIC DNA]</scope>
    <source>
        <strain evidence="8 9">JC645</strain>
    </source>
</reference>
<evidence type="ECO:0000256" key="6">
    <source>
        <dbReference type="SAM" id="MobiDB-lite"/>
    </source>
</evidence>
<dbReference type="GO" id="GO:0005524">
    <property type="term" value="F:ATP binding"/>
    <property type="evidence" value="ECO:0007669"/>
    <property type="project" value="UniProtKB-UniRule"/>
</dbReference>
<dbReference type="PROSITE" id="PS50011">
    <property type="entry name" value="PROTEIN_KINASE_DOM"/>
    <property type="match status" value="1"/>
</dbReference>
<dbReference type="InterPro" id="IPR017441">
    <property type="entry name" value="Protein_kinase_ATP_BS"/>
</dbReference>
<keyword evidence="1" id="KW-0808">Transferase</keyword>
<dbReference type="GO" id="GO:0004674">
    <property type="term" value="F:protein serine/threonine kinase activity"/>
    <property type="evidence" value="ECO:0007669"/>
    <property type="project" value="TreeGrafter"/>
</dbReference>
<feature type="region of interest" description="Disordered" evidence="6">
    <location>
        <begin position="418"/>
        <end position="441"/>
    </location>
</feature>
<dbReference type="PROSITE" id="PS00107">
    <property type="entry name" value="PROTEIN_KINASE_ATP"/>
    <property type="match status" value="1"/>
</dbReference>
<proteinExistence type="predicted"/>
<dbReference type="InterPro" id="IPR049052">
    <property type="entry name" value="nSTAND1"/>
</dbReference>
<evidence type="ECO:0000256" key="2">
    <source>
        <dbReference type="ARBA" id="ARBA00022741"/>
    </source>
</evidence>
<evidence type="ECO:0000313" key="8">
    <source>
        <dbReference type="EMBL" id="KAA5543138.1"/>
    </source>
</evidence>
<sequence>MADDRSDAKIGEAKWPMSEPRQGPLEQPPLSREQRVDRWCDKFKRQWITGEQPRIETYLLGAVGTDRDKLLRALVTLEMTLRAQAGDRVDPQEYRRRFADDSQVIDDAIESLRTHRDLGQSTISTDDQQEEAESYEYFLTRSNLQKDLPEKIGRYQIIRALGRGGFAIVYLARDIELGREVALKVPRLERFDSQQALEVFVEEARKAAQLDHPGIVQVHDVQREPGLVYIVQRYLPGGDLAQTMREHRLPASRIAKLMIAIAEAVGYAHQHRYVHLDLKPANILLDRDGNPHVADFGLAVHESMQRDLKGHVRGTNIYMSPAQTRGEVHRLDGRSDIWSLGVILYELLTGQRPFTGKTREEVFDQIQHLNPRPPRQVDPSVPAELSRICLVCLAKRAADRYPSTADLIDDLRHWLESGARDGSTGSPPSASAADPGDQPVAKLIPQGLRSFEAEHADFYLDLMPGPHDRDGLPKRVRFWKTQIEKTDPDETFPVGVMYGPSGCGKSSLVKAGLLPRLSEAVLPIYVEATAADTEARLARAIRKRCPDLPAESDLPDLIAQLRDQGGIRGRKALIVLDQFEQWLHAHESRDESHLLPALRHCDGGVVQCLVLVRDEFWMSATRFMQALEVPLVEGHNSAAVDLFDRDHGEKVLAAFGRAYGKLPNEPTPEQARFLRRAVDELAQGSKVICVRLAVFAEMMKSRPWTEETLAEVGGPEGVGVTFLEETFAAETAPPSHRIHQRAVREVLNSLLPDPGTEIKGKMKSYQELRAASGYKDRERDFDALCNILDSEVRLITPTEPDQIPESGIEVFQSPARYYQITHDFLVPSLRDWLTHKQRETPRGRAELQLADRAALWNKRPEKRSLPNVLEWIRILILTDSKRWQEPERMMMRQATKSHLRVWGTVLAVLLAVGISMQRYIAHLNDRSNQSVALGYVQQLANTTPQGLPAFVELVKTYKPQAIPRLEQIAEQEQATDSARLHAACALLELGYSDFSFPVASIRNCQSGECPNLVTALSLAPDSWHDALDRQASEAALAEDRSFQARLAILLLYLGNPSAAQEMLRIRNQTDRGQRTAFETEFIAWHAPLSELAGHVHQIDEAGFRSGICNAMGVADLSNETGDEQRTRLARWTPLLNSWYENDTDAAVHSSAGWLLRTWNLDLPQIDNRSVNDWYQTPVGMTLVRLPPSAASSASSELWISDREISVGLFRRMMQDESYAKNFPNEFPQDWTGVDQAVSPTDEHPVQFTNWYDAVAFCNWLSRSEDLPPCYELTGEKEEVFGDLFDAWRLIDGATGYRLPTEREWEYACNAGASTRYWFGDDAQYLGRYAVYSVNSGTKTESVGSKPCNDWGLFDMHGNVDEWCETPFSERTRVYKGGSWFSTSVKCMTSQSQGNGPIFRGSYLGFRVVRSQAPEDHVADSRSDLPRS</sequence>
<dbReference type="Pfam" id="PF00069">
    <property type="entry name" value="Pkinase"/>
    <property type="match status" value="1"/>
</dbReference>
<dbReference type="InterPro" id="IPR027417">
    <property type="entry name" value="P-loop_NTPase"/>
</dbReference>
<feature type="domain" description="Protein kinase" evidence="7">
    <location>
        <begin position="155"/>
        <end position="415"/>
    </location>
</feature>
<dbReference type="PANTHER" id="PTHR43289:SF6">
    <property type="entry name" value="SERINE_THREONINE-PROTEIN KINASE NEKL-3"/>
    <property type="match status" value="1"/>
</dbReference>
<dbReference type="CDD" id="cd14014">
    <property type="entry name" value="STKc_PknB_like"/>
    <property type="match status" value="1"/>
</dbReference>
<feature type="binding site" evidence="5">
    <location>
        <position position="184"/>
    </location>
    <ligand>
        <name>ATP</name>
        <dbReference type="ChEBI" id="CHEBI:30616"/>
    </ligand>
</feature>
<dbReference type="InterPro" id="IPR008271">
    <property type="entry name" value="Ser/Thr_kinase_AS"/>
</dbReference>
<comment type="caution">
    <text evidence="8">The sequence shown here is derived from an EMBL/GenBank/DDBJ whole genome shotgun (WGS) entry which is preliminary data.</text>
</comment>
<keyword evidence="9" id="KW-1185">Reference proteome</keyword>
<evidence type="ECO:0000313" key="9">
    <source>
        <dbReference type="Proteomes" id="UP000324479"/>
    </source>
</evidence>
<dbReference type="SMART" id="SM00220">
    <property type="entry name" value="S_TKc"/>
    <property type="match status" value="1"/>
</dbReference>
<feature type="compositionally biased region" description="Low complexity" evidence="6">
    <location>
        <begin position="421"/>
        <end position="437"/>
    </location>
</feature>
<dbReference type="Gene3D" id="1.10.510.10">
    <property type="entry name" value="Transferase(Phosphotransferase) domain 1"/>
    <property type="match status" value="1"/>
</dbReference>
<keyword evidence="2 5" id="KW-0547">Nucleotide-binding</keyword>
<keyword evidence="3" id="KW-0418">Kinase</keyword>
<dbReference type="PANTHER" id="PTHR43289">
    <property type="entry name" value="MITOGEN-ACTIVATED PROTEIN KINASE KINASE KINASE 20-RELATED"/>
    <property type="match status" value="1"/>
</dbReference>
<feature type="compositionally biased region" description="Basic and acidic residues" evidence="6">
    <location>
        <begin position="1"/>
        <end position="12"/>
    </location>
</feature>
<dbReference type="InterPro" id="IPR005532">
    <property type="entry name" value="SUMF_dom"/>
</dbReference>
<evidence type="ECO:0000256" key="4">
    <source>
        <dbReference type="ARBA" id="ARBA00022840"/>
    </source>
</evidence>
<dbReference type="Gene3D" id="3.90.1580.10">
    <property type="entry name" value="paralog of FGE (formylglycine-generating enzyme)"/>
    <property type="match status" value="1"/>
</dbReference>
<evidence type="ECO:0000256" key="5">
    <source>
        <dbReference type="PROSITE-ProRule" id="PRU10141"/>
    </source>
</evidence>
<dbReference type="SUPFAM" id="SSF56436">
    <property type="entry name" value="C-type lectin-like"/>
    <property type="match status" value="1"/>
</dbReference>
<dbReference type="Pfam" id="PF03781">
    <property type="entry name" value="FGE-sulfatase"/>
    <property type="match status" value="1"/>
</dbReference>
<evidence type="ECO:0000259" key="7">
    <source>
        <dbReference type="PROSITE" id="PS50011"/>
    </source>
</evidence>